<gene>
    <name evidence="2" type="ORF">IPO85_00490</name>
</gene>
<feature type="domain" description="HTH cro/C1-type" evidence="1">
    <location>
        <begin position="9"/>
        <end position="63"/>
    </location>
</feature>
<dbReference type="Proteomes" id="UP000808349">
    <property type="component" value="Unassembled WGS sequence"/>
</dbReference>
<dbReference type="EMBL" id="JADKFW010000004">
    <property type="protein sequence ID" value="MBK9716006.1"/>
    <property type="molecule type" value="Genomic_DNA"/>
</dbReference>
<evidence type="ECO:0000313" key="2">
    <source>
        <dbReference type="EMBL" id="MBK9716006.1"/>
    </source>
</evidence>
<dbReference type="AlphaFoldDB" id="A0A9D7XCY5"/>
<organism evidence="2 3">
    <name type="scientific">Candidatus Defluviibacterium haderslevense</name>
    <dbReference type="NCBI Taxonomy" id="2981993"/>
    <lineage>
        <taxon>Bacteria</taxon>
        <taxon>Pseudomonadati</taxon>
        <taxon>Bacteroidota</taxon>
        <taxon>Saprospiria</taxon>
        <taxon>Saprospirales</taxon>
        <taxon>Saprospiraceae</taxon>
        <taxon>Candidatus Defluviibacterium</taxon>
    </lineage>
</organism>
<comment type="caution">
    <text evidence="2">The sequence shown here is derived from an EMBL/GenBank/DDBJ whole genome shotgun (WGS) entry which is preliminary data.</text>
</comment>
<protein>
    <submittedName>
        <fullName evidence="2">Helix-turn-helix transcriptional regulator</fullName>
    </submittedName>
</protein>
<dbReference type="SMART" id="SM00530">
    <property type="entry name" value="HTH_XRE"/>
    <property type="match status" value="1"/>
</dbReference>
<dbReference type="PROSITE" id="PS50943">
    <property type="entry name" value="HTH_CROC1"/>
    <property type="match status" value="1"/>
</dbReference>
<dbReference type="Gene3D" id="1.10.260.40">
    <property type="entry name" value="lambda repressor-like DNA-binding domains"/>
    <property type="match status" value="1"/>
</dbReference>
<proteinExistence type="predicted"/>
<name>A0A9D7XCY5_9BACT</name>
<dbReference type="SUPFAM" id="SSF47413">
    <property type="entry name" value="lambda repressor-like DNA-binding domains"/>
    <property type="match status" value="1"/>
</dbReference>
<dbReference type="GO" id="GO:0003677">
    <property type="term" value="F:DNA binding"/>
    <property type="evidence" value="ECO:0007669"/>
    <property type="project" value="InterPro"/>
</dbReference>
<evidence type="ECO:0000313" key="3">
    <source>
        <dbReference type="Proteomes" id="UP000808349"/>
    </source>
</evidence>
<dbReference type="InterPro" id="IPR001387">
    <property type="entry name" value="Cro/C1-type_HTH"/>
</dbReference>
<dbReference type="Pfam" id="PF13560">
    <property type="entry name" value="HTH_31"/>
    <property type="match status" value="1"/>
</dbReference>
<accession>A0A9D7XCY5</accession>
<dbReference type="InterPro" id="IPR010982">
    <property type="entry name" value="Lambda_DNA-bd_dom_sf"/>
</dbReference>
<evidence type="ECO:0000259" key="1">
    <source>
        <dbReference type="PROSITE" id="PS50943"/>
    </source>
</evidence>
<dbReference type="CDD" id="cd00093">
    <property type="entry name" value="HTH_XRE"/>
    <property type="match status" value="1"/>
</dbReference>
<reference evidence="2 3" key="1">
    <citation type="submission" date="2020-10" db="EMBL/GenBank/DDBJ databases">
        <title>Connecting structure to function with the recovery of over 1000 high-quality activated sludge metagenome-assembled genomes encoding full-length rRNA genes using long-read sequencing.</title>
        <authorList>
            <person name="Singleton C.M."/>
            <person name="Petriglieri F."/>
            <person name="Kristensen J.M."/>
            <person name="Kirkegaard R.H."/>
            <person name="Michaelsen T.Y."/>
            <person name="Andersen M.H."/>
            <person name="Karst S.M."/>
            <person name="Dueholm M.S."/>
            <person name="Nielsen P.H."/>
            <person name="Albertsen M."/>
        </authorList>
    </citation>
    <scope>NUCLEOTIDE SEQUENCE [LARGE SCALE GENOMIC DNA]</scope>
    <source>
        <strain evidence="2">Ribe_18-Q3-R11-54_BAT3C.373</strain>
    </source>
</reference>
<sequence length="104" mass="12254">MNSQFGKRIRTLREKQHLYLRQVAPFLEMDTAQLSKIEKGIRQLKREQIPIIAKILKANSDELMTLWLGDQIYALVKNEKLAYEAMQVAEKILTKKNARNNLWQ</sequence>